<dbReference type="OrthoDB" id="8277605at2"/>
<comment type="similarity">
    <text evidence="1">Belongs to the virb1 family.</text>
</comment>
<dbReference type="Proteomes" id="UP000826513">
    <property type="component" value="Plasmid pTiAF3.44"/>
</dbReference>
<dbReference type="NCBIfam" id="NF010438">
    <property type="entry name" value="PRK13864.1"/>
    <property type="match status" value="1"/>
</dbReference>
<feature type="chain" id="PRO_5043624388" evidence="3">
    <location>
        <begin position="21"/>
        <end position="238"/>
    </location>
</feature>
<dbReference type="EMBL" id="CP039694">
    <property type="protein sequence ID" value="QCJ00974.1"/>
    <property type="molecule type" value="Genomic_DNA"/>
</dbReference>
<name>A0A4D7DV44_9HYPH</name>
<dbReference type="STRING" id="1367849.GCA_000518585_03635"/>
<dbReference type="KEGG" id="alf:CFBP5473_23665"/>
<keyword evidence="3" id="KW-0732">Signal</keyword>
<dbReference type="Proteomes" id="UP000298545">
    <property type="component" value="Plasmid pTiCFBP5473"/>
</dbReference>
<keyword evidence="5" id="KW-0614">Plasmid</keyword>
<dbReference type="RefSeq" id="WP_027676228.1">
    <property type="nucleotide sequence ID" value="NZ_CP039694.1"/>
</dbReference>
<feature type="domain" description="Transglycosylase SLT" evidence="4">
    <location>
        <begin position="33"/>
        <end position="165"/>
    </location>
</feature>
<evidence type="ECO:0000313" key="6">
    <source>
        <dbReference type="EMBL" id="QYA10312.1"/>
    </source>
</evidence>
<accession>A0A4D7DV44</accession>
<dbReference type="AlphaFoldDB" id="A0A4D7DV44"/>
<evidence type="ECO:0000256" key="1">
    <source>
        <dbReference type="ARBA" id="ARBA00009387"/>
    </source>
</evidence>
<evidence type="ECO:0000256" key="3">
    <source>
        <dbReference type="SAM" id="SignalP"/>
    </source>
</evidence>
<feature type="region of interest" description="Disordered" evidence="2">
    <location>
        <begin position="178"/>
        <end position="238"/>
    </location>
</feature>
<sequence>MLRTAGSFGIILLMMQPSTAAPLSFAEFNQLARECAPSVAPFTLEAIAKVESQFDPLVLHDNTTGETLHCRTQADATQSVDHRVSAGHSVDVGLMQVNSKNFATLGLTPGTAIEPCASLSAAAHLLVRHYHGGNTVESKQLALRRAISAYNTGNQTRGFANGYVRRVEVAAQQLVPPLAQSAEKSERGEPSSEEPWNVWESYERSHSANGADGSSAPPKTQELNDHAPSEQHQVFRTE</sequence>
<dbReference type="EMBL" id="CP072169">
    <property type="protein sequence ID" value="QYA10312.1"/>
    <property type="molecule type" value="Genomic_DNA"/>
</dbReference>
<dbReference type="InterPro" id="IPR008258">
    <property type="entry name" value="Transglycosylase_SLT_dom_1"/>
</dbReference>
<evidence type="ECO:0000313" key="8">
    <source>
        <dbReference type="Proteomes" id="UP000826513"/>
    </source>
</evidence>
<feature type="signal peptide" evidence="3">
    <location>
        <begin position="1"/>
        <end position="20"/>
    </location>
</feature>
<geneLocation type="plasmid" evidence="5">
    <name>pTiCFBP5473</name>
</geneLocation>
<evidence type="ECO:0000313" key="7">
    <source>
        <dbReference type="Proteomes" id="UP000298545"/>
    </source>
</evidence>
<protein>
    <submittedName>
        <fullName evidence="5">Type IV secretion system lytic transglycosylase VirB1</fullName>
    </submittedName>
</protein>
<gene>
    <name evidence="5" type="ORF">CFBP5473_23665</name>
    <name evidence="6" type="ORF">J5285_22340</name>
</gene>
<keyword evidence="8" id="KW-1185">Reference proteome</keyword>
<feature type="compositionally biased region" description="Basic and acidic residues" evidence="2">
    <location>
        <begin position="222"/>
        <end position="238"/>
    </location>
</feature>
<dbReference type="CDD" id="cd16892">
    <property type="entry name" value="LT_VirB1-like"/>
    <property type="match status" value="1"/>
</dbReference>
<dbReference type="Gene3D" id="1.10.530.10">
    <property type="match status" value="1"/>
</dbReference>
<geneLocation type="plasmid" evidence="6 8">
    <name>pTiAF3.44</name>
</geneLocation>
<evidence type="ECO:0000313" key="5">
    <source>
        <dbReference type="EMBL" id="QCJ00974.1"/>
    </source>
</evidence>
<geneLocation type="plasmid" evidence="7">
    <name>pticfbp5473</name>
</geneLocation>
<dbReference type="Pfam" id="PF01464">
    <property type="entry name" value="SLT"/>
    <property type="match status" value="1"/>
</dbReference>
<organism evidence="5 7">
    <name type="scientific">Agrobacterium larrymoorei</name>
    <dbReference type="NCBI Taxonomy" id="160699"/>
    <lineage>
        <taxon>Bacteria</taxon>
        <taxon>Pseudomonadati</taxon>
        <taxon>Pseudomonadota</taxon>
        <taxon>Alphaproteobacteria</taxon>
        <taxon>Hyphomicrobiales</taxon>
        <taxon>Rhizobiaceae</taxon>
        <taxon>Rhizobium/Agrobacterium group</taxon>
        <taxon>Agrobacterium</taxon>
    </lineage>
</organism>
<reference evidence="6 8" key="2">
    <citation type="submission" date="2021-03" db="EMBL/GenBank/DDBJ databases">
        <title>Rapid diversification of plasmids in a genus of pathogenic and nitrogen fixing bacteria.</title>
        <authorList>
            <person name="Weisberg A.J."/>
            <person name="Miller M."/>
            <person name="Ream W."/>
            <person name="Grunwald N.J."/>
            <person name="Chang J.H."/>
        </authorList>
    </citation>
    <scope>NUCLEOTIDE SEQUENCE [LARGE SCALE GENOMIC DNA]</scope>
    <source>
        <strain evidence="6 8">AF3.44</strain>
        <plasmid evidence="6 8">pTiAF3.44</plasmid>
    </source>
</reference>
<evidence type="ECO:0000256" key="2">
    <source>
        <dbReference type="SAM" id="MobiDB-lite"/>
    </source>
</evidence>
<proteinExistence type="inferred from homology"/>
<dbReference type="InterPro" id="IPR023346">
    <property type="entry name" value="Lysozyme-like_dom_sf"/>
</dbReference>
<reference evidence="5 7" key="1">
    <citation type="submission" date="2019-04" db="EMBL/GenBank/DDBJ databases">
        <title>Complete genome sequence of Agrobacterium larrymoorei CFBP5473.</title>
        <authorList>
            <person name="Haryono M."/>
            <person name="Chou L."/>
            <person name="Lin Y.-C."/>
            <person name="Lai E.-M."/>
            <person name="Kuo C.-H."/>
        </authorList>
    </citation>
    <scope>NUCLEOTIDE SEQUENCE [LARGE SCALE GENOMIC DNA]</scope>
    <source>
        <strain evidence="5 7">CFBP5473</strain>
        <plasmid evidence="7">pticfbp5473</plasmid>
        <plasmid evidence="5">pTiCFBP5473</plasmid>
    </source>
</reference>
<dbReference type="SUPFAM" id="SSF53955">
    <property type="entry name" value="Lysozyme-like"/>
    <property type="match status" value="1"/>
</dbReference>
<evidence type="ECO:0000259" key="4">
    <source>
        <dbReference type="Pfam" id="PF01464"/>
    </source>
</evidence>